<dbReference type="InterPro" id="IPR016181">
    <property type="entry name" value="Acyl_CoA_acyltransferase"/>
</dbReference>
<evidence type="ECO:0000313" key="3">
    <source>
        <dbReference type="Proteomes" id="UP000283458"/>
    </source>
</evidence>
<name>A0A418VZM4_9PROT</name>
<reference evidence="2 3" key="1">
    <citation type="submission" date="2018-09" db="EMBL/GenBank/DDBJ databases">
        <authorList>
            <person name="Zhu H."/>
        </authorList>
    </citation>
    <scope>NUCLEOTIDE SEQUENCE [LARGE SCALE GENOMIC DNA]</scope>
    <source>
        <strain evidence="2 3">K2W22B-5</strain>
    </source>
</reference>
<organism evidence="2 3">
    <name type="scientific">Azospirillum cavernae</name>
    <dbReference type="NCBI Taxonomy" id="2320860"/>
    <lineage>
        <taxon>Bacteria</taxon>
        <taxon>Pseudomonadati</taxon>
        <taxon>Pseudomonadota</taxon>
        <taxon>Alphaproteobacteria</taxon>
        <taxon>Rhodospirillales</taxon>
        <taxon>Azospirillaceae</taxon>
        <taxon>Azospirillum</taxon>
    </lineage>
</organism>
<evidence type="ECO:0000313" key="2">
    <source>
        <dbReference type="EMBL" id="RJF83154.1"/>
    </source>
</evidence>
<dbReference type="Gene3D" id="3.40.630.30">
    <property type="match status" value="1"/>
</dbReference>
<comment type="caution">
    <text evidence="2">The sequence shown here is derived from an EMBL/GenBank/DDBJ whole genome shotgun (WGS) entry which is preliminary data.</text>
</comment>
<dbReference type="SUPFAM" id="SSF55729">
    <property type="entry name" value="Acyl-CoA N-acyltransferases (Nat)"/>
    <property type="match status" value="1"/>
</dbReference>
<dbReference type="RefSeq" id="WP_119828797.1">
    <property type="nucleotide sequence ID" value="NZ_QYUL01000001.1"/>
</dbReference>
<proteinExistence type="predicted"/>
<evidence type="ECO:0000259" key="1">
    <source>
        <dbReference type="PROSITE" id="PS51186"/>
    </source>
</evidence>
<dbReference type="InterPro" id="IPR051531">
    <property type="entry name" value="N-acetyltransferase"/>
</dbReference>
<dbReference type="PANTHER" id="PTHR43792">
    <property type="entry name" value="GNAT FAMILY, PUTATIVE (AFU_ORTHOLOGUE AFUA_3G00765)-RELATED-RELATED"/>
    <property type="match status" value="1"/>
</dbReference>
<protein>
    <submittedName>
        <fullName evidence="2">N-acetyltransferase</fullName>
    </submittedName>
</protein>
<dbReference type="Pfam" id="PF13302">
    <property type="entry name" value="Acetyltransf_3"/>
    <property type="match status" value="1"/>
</dbReference>
<dbReference type="PANTHER" id="PTHR43792:SF1">
    <property type="entry name" value="N-ACETYLTRANSFERASE DOMAIN-CONTAINING PROTEIN"/>
    <property type="match status" value="1"/>
</dbReference>
<dbReference type="AlphaFoldDB" id="A0A418VZM4"/>
<dbReference type="EMBL" id="QYUL01000001">
    <property type="protein sequence ID" value="RJF83154.1"/>
    <property type="molecule type" value="Genomic_DNA"/>
</dbReference>
<sequence>MLPVLHSERLVLRPRVLGDLAQILAMDADPAVTRHVGGPPTDWAAYARRLAERIEARHPSGLGYWSFAPRRAPEQFLGWASLVPYEGEVEIGWRLAPTVWGQGFATEAATRLLRHAFAELGLARVIATIAPGNDRSRRVAERAGMGFVGAGLYEGEPCMVYEALAATNTTSSAGGGA</sequence>
<dbReference type="InterPro" id="IPR000182">
    <property type="entry name" value="GNAT_dom"/>
</dbReference>
<dbReference type="Proteomes" id="UP000283458">
    <property type="component" value="Unassembled WGS sequence"/>
</dbReference>
<keyword evidence="3" id="KW-1185">Reference proteome</keyword>
<dbReference type="GO" id="GO:0016747">
    <property type="term" value="F:acyltransferase activity, transferring groups other than amino-acyl groups"/>
    <property type="evidence" value="ECO:0007669"/>
    <property type="project" value="InterPro"/>
</dbReference>
<accession>A0A418VZM4</accession>
<keyword evidence="2" id="KW-0808">Transferase</keyword>
<dbReference type="PROSITE" id="PS51186">
    <property type="entry name" value="GNAT"/>
    <property type="match status" value="1"/>
</dbReference>
<feature type="domain" description="N-acetyltransferase" evidence="1">
    <location>
        <begin position="10"/>
        <end position="167"/>
    </location>
</feature>
<dbReference type="OrthoDB" id="6293260at2"/>
<gene>
    <name evidence="2" type="ORF">D3877_00130</name>
</gene>